<evidence type="ECO:0000259" key="4">
    <source>
        <dbReference type="PROSITE" id="PS50013"/>
    </source>
</evidence>
<feature type="region of interest" description="Disordered" evidence="3">
    <location>
        <begin position="288"/>
        <end position="481"/>
    </location>
</feature>
<feature type="compositionally biased region" description="Basic residues" evidence="3">
    <location>
        <begin position="347"/>
        <end position="357"/>
    </location>
</feature>
<proteinExistence type="predicted"/>
<feature type="domain" description="Chromo" evidence="4">
    <location>
        <begin position="484"/>
        <end position="532"/>
    </location>
</feature>
<dbReference type="AlphaFoldDB" id="A0A2V1E053"/>
<dbReference type="InterPro" id="IPR000953">
    <property type="entry name" value="Chromo/chromo_shadow_dom"/>
</dbReference>
<organism evidence="5 6">
    <name type="scientific">Periconia macrospinosa</name>
    <dbReference type="NCBI Taxonomy" id="97972"/>
    <lineage>
        <taxon>Eukaryota</taxon>
        <taxon>Fungi</taxon>
        <taxon>Dikarya</taxon>
        <taxon>Ascomycota</taxon>
        <taxon>Pezizomycotina</taxon>
        <taxon>Dothideomycetes</taxon>
        <taxon>Pleosporomycetidae</taxon>
        <taxon>Pleosporales</taxon>
        <taxon>Massarineae</taxon>
        <taxon>Periconiaceae</taxon>
        <taxon>Periconia</taxon>
    </lineage>
</organism>
<dbReference type="Gene3D" id="2.40.50.40">
    <property type="match status" value="1"/>
</dbReference>
<evidence type="ECO:0000256" key="1">
    <source>
        <dbReference type="ARBA" id="ARBA00011353"/>
    </source>
</evidence>
<evidence type="ECO:0000256" key="3">
    <source>
        <dbReference type="SAM" id="MobiDB-lite"/>
    </source>
</evidence>
<dbReference type="InterPro" id="IPR016197">
    <property type="entry name" value="Chromo-like_dom_sf"/>
</dbReference>
<comment type="subunit">
    <text evidence="1">Component of the NuA4 histone acetyltransferase complex.</text>
</comment>
<dbReference type="CDD" id="cd00024">
    <property type="entry name" value="CD_CSD"/>
    <property type="match status" value="1"/>
</dbReference>
<dbReference type="Proteomes" id="UP000244855">
    <property type="component" value="Unassembled WGS sequence"/>
</dbReference>
<dbReference type="InterPro" id="IPR023780">
    <property type="entry name" value="Chromo_domain"/>
</dbReference>
<evidence type="ECO:0000313" key="6">
    <source>
        <dbReference type="Proteomes" id="UP000244855"/>
    </source>
</evidence>
<protein>
    <recommendedName>
        <fullName evidence="4">Chromo domain-containing protein</fullName>
    </recommendedName>
</protein>
<name>A0A2V1E053_9PLEO</name>
<feature type="compositionally biased region" description="Basic residues" evidence="3">
    <location>
        <begin position="192"/>
        <end position="208"/>
    </location>
</feature>
<dbReference type="SUPFAM" id="SSF54160">
    <property type="entry name" value="Chromo domain-like"/>
    <property type="match status" value="1"/>
</dbReference>
<keyword evidence="6" id="KW-1185">Reference proteome</keyword>
<feature type="compositionally biased region" description="Basic residues" evidence="3">
    <location>
        <begin position="424"/>
        <end position="433"/>
    </location>
</feature>
<dbReference type="PROSITE" id="PS50013">
    <property type="entry name" value="CHROMO_2"/>
    <property type="match status" value="1"/>
</dbReference>
<feature type="compositionally biased region" description="Basic and acidic residues" evidence="3">
    <location>
        <begin position="328"/>
        <end position="346"/>
    </location>
</feature>
<feature type="coiled-coil region" evidence="2">
    <location>
        <begin position="128"/>
        <end position="162"/>
    </location>
</feature>
<dbReference type="SMART" id="SM00298">
    <property type="entry name" value="CHROMO"/>
    <property type="match status" value="1"/>
</dbReference>
<feature type="compositionally biased region" description="Acidic residues" evidence="3">
    <location>
        <begin position="456"/>
        <end position="481"/>
    </location>
</feature>
<feature type="region of interest" description="Disordered" evidence="3">
    <location>
        <begin position="1"/>
        <end position="30"/>
    </location>
</feature>
<dbReference type="GO" id="GO:0006338">
    <property type="term" value="P:chromatin remodeling"/>
    <property type="evidence" value="ECO:0007669"/>
    <property type="project" value="UniProtKB-ARBA"/>
</dbReference>
<dbReference type="OrthoDB" id="433924at2759"/>
<accession>A0A2V1E053</accession>
<gene>
    <name evidence="5" type="ORF">DM02DRAFT_726224</name>
</gene>
<evidence type="ECO:0000256" key="2">
    <source>
        <dbReference type="SAM" id="Coils"/>
    </source>
</evidence>
<dbReference type="Pfam" id="PF00385">
    <property type="entry name" value="Chromo"/>
    <property type="match status" value="1"/>
</dbReference>
<evidence type="ECO:0000313" key="5">
    <source>
        <dbReference type="EMBL" id="PVI03791.1"/>
    </source>
</evidence>
<keyword evidence="2" id="KW-0175">Coiled coil</keyword>
<sequence length="543" mass="60764">MSARGNGNGNPTRGRGRGGASRGRGRGRGKTMTWEWESYKPGPDVYDSLFHIRRAPPTIVHTLPNKCPIPHAQSRIIRRQQTDDGLCRNFYTVRVTYDATDEGTPEGKEEVLEVDISQIDNYVSARELERYEAAESRAEAEAEAAAQRAEAEELARHRLEKNARGLGAGRGRGNRILTGLGLNPETESLGARRGRGRPRARGRGRGSWRGRGGSAMAPQESAEEEMMDVGVDPAPLDDENLNEDQDDIMQRIIAESEGTSSEEDNIKLPSPELARSSFVANSALPVSPVASHRIPRPAEILQEISDEDGSSDSRAHSMSSAAAQLQFERYERYSPEIKKERSDGDRHHARKRMKHHHSIELPILNHSKGPLDSYFTKEPLAKPALLESDSESSSSDTSEDPITVYVPPKPKAKSTQSTNARTSSSKHHSKKGSTKNTIPVHRSGMKQAHITKTYDDVEMEDGDDENEDEFDDDDDEEEDDAEEYVVETIVNHNFESGIKYYLVKWEGYENSDWLQEDELEGAKELIVEYHEKLIKNKGRRPVR</sequence>
<dbReference type="EMBL" id="KZ805327">
    <property type="protein sequence ID" value="PVI03791.1"/>
    <property type="molecule type" value="Genomic_DNA"/>
</dbReference>
<reference evidence="5 6" key="1">
    <citation type="journal article" date="2018" name="Sci. Rep.">
        <title>Comparative genomics provides insights into the lifestyle and reveals functional heterogeneity of dark septate endophytic fungi.</title>
        <authorList>
            <person name="Knapp D.G."/>
            <person name="Nemeth J.B."/>
            <person name="Barry K."/>
            <person name="Hainaut M."/>
            <person name="Henrissat B."/>
            <person name="Johnson J."/>
            <person name="Kuo A."/>
            <person name="Lim J.H.P."/>
            <person name="Lipzen A."/>
            <person name="Nolan M."/>
            <person name="Ohm R.A."/>
            <person name="Tamas L."/>
            <person name="Grigoriev I.V."/>
            <person name="Spatafora J.W."/>
            <person name="Nagy L.G."/>
            <person name="Kovacs G.M."/>
        </authorList>
    </citation>
    <scope>NUCLEOTIDE SEQUENCE [LARGE SCALE GENOMIC DNA]</scope>
    <source>
        <strain evidence="5 6">DSE2036</strain>
    </source>
</reference>
<dbReference type="STRING" id="97972.A0A2V1E053"/>
<feature type="region of interest" description="Disordered" evidence="3">
    <location>
        <begin position="177"/>
        <end position="222"/>
    </location>
</feature>